<dbReference type="EMBL" id="JAATEJ010000040">
    <property type="protein sequence ID" value="NJP48104.1"/>
    <property type="molecule type" value="Genomic_DNA"/>
</dbReference>
<reference evidence="2 3" key="1">
    <citation type="submission" date="2020-03" db="EMBL/GenBank/DDBJ databases">
        <title>WGS of actinomycetes isolated from Thailand.</title>
        <authorList>
            <person name="Thawai C."/>
        </authorList>
    </citation>
    <scope>NUCLEOTIDE SEQUENCE [LARGE SCALE GENOMIC DNA]</scope>
    <source>
        <strain evidence="2 3">PRB2-1</strain>
    </source>
</reference>
<evidence type="ECO:0000313" key="2">
    <source>
        <dbReference type="EMBL" id="NJP48104.1"/>
    </source>
</evidence>
<protein>
    <submittedName>
        <fullName evidence="2">A-factor biosynthesis protein</fullName>
    </submittedName>
</protein>
<dbReference type="Proteomes" id="UP000734511">
    <property type="component" value="Unassembled WGS sequence"/>
</dbReference>
<evidence type="ECO:0000259" key="1">
    <source>
        <dbReference type="Pfam" id="PF03756"/>
    </source>
</evidence>
<dbReference type="InterPro" id="IPR047757">
    <property type="entry name" value="AfsA-like"/>
</dbReference>
<name>A0ABX1A2F6_9ACTN</name>
<gene>
    <name evidence="2" type="ORF">HCN08_32580</name>
</gene>
<dbReference type="RefSeq" id="WP_167986932.1">
    <property type="nucleotide sequence ID" value="NZ_JAATEJ010000040.1"/>
</dbReference>
<sequence>MKNLVSAPPAPDRARDLSWSRTVPREMVHRTSVAEVLLTDVRGDPAGGFHAAACWPRSHPTFSADGSGRHSPLLVVETLRQLGIYLPLRWFGMPPTTRMLIDDLYFVLDPDHEPHPVAGCTEVTCAVSIADPRRRSDGRLTALRLAVSFRAGGRLFAQAGGGARFLPPERYAAVRGRRLEARLPASAPDGRPDPAAVGVARPGDVVVARRAGALAVEPADFGHPFYFDHASDHMPGMVLLEAARQGAAEASGGRLLRPVSGVMAASRFTEYDPPARVEAVAHHRTCLFRIRQGGAVTAYGALGFARLLRDTP</sequence>
<dbReference type="NCBIfam" id="NF041195">
    <property type="entry name" value="ScbA_BarX_GamBu"/>
    <property type="match status" value="1"/>
</dbReference>
<feature type="domain" description="A-factor biosynthesis hotdog" evidence="1">
    <location>
        <begin position="219"/>
        <end position="246"/>
    </location>
</feature>
<keyword evidence="3" id="KW-1185">Reference proteome</keyword>
<accession>A0ABX1A2F6</accession>
<evidence type="ECO:0000313" key="3">
    <source>
        <dbReference type="Proteomes" id="UP000734511"/>
    </source>
</evidence>
<organism evidence="2 3">
    <name type="scientific">Actinacidiphila epipremni</name>
    <dbReference type="NCBI Taxonomy" id="2053013"/>
    <lineage>
        <taxon>Bacteria</taxon>
        <taxon>Bacillati</taxon>
        <taxon>Actinomycetota</taxon>
        <taxon>Actinomycetes</taxon>
        <taxon>Kitasatosporales</taxon>
        <taxon>Streptomycetaceae</taxon>
        <taxon>Actinacidiphila</taxon>
    </lineage>
</organism>
<feature type="domain" description="A-factor biosynthesis hotdog" evidence="1">
    <location>
        <begin position="27"/>
        <end position="159"/>
    </location>
</feature>
<dbReference type="InterPro" id="IPR005509">
    <property type="entry name" value="AfsA_hotdog_dom"/>
</dbReference>
<dbReference type="Pfam" id="PF03756">
    <property type="entry name" value="AfsA"/>
    <property type="match status" value="2"/>
</dbReference>
<comment type="caution">
    <text evidence="2">The sequence shown here is derived from an EMBL/GenBank/DDBJ whole genome shotgun (WGS) entry which is preliminary data.</text>
</comment>
<proteinExistence type="predicted"/>